<dbReference type="AlphaFoldDB" id="A0A0G0K6N3"/>
<gene>
    <name evidence="5" type="ORF">US53_C0058G0003</name>
</gene>
<evidence type="ECO:0000256" key="1">
    <source>
        <dbReference type="ARBA" id="ARBA00001946"/>
    </source>
</evidence>
<dbReference type="Gene3D" id="3.90.79.10">
    <property type="entry name" value="Nucleoside Triphosphate Pyrophosphohydrolase"/>
    <property type="match status" value="1"/>
</dbReference>
<evidence type="ECO:0000256" key="3">
    <source>
        <dbReference type="ARBA" id="ARBA00022842"/>
    </source>
</evidence>
<keyword evidence="3" id="KW-0460">Magnesium</keyword>
<evidence type="ECO:0000256" key="2">
    <source>
        <dbReference type="ARBA" id="ARBA00022801"/>
    </source>
</evidence>
<dbReference type="Pfam" id="PF00293">
    <property type="entry name" value="NUDIX"/>
    <property type="match status" value="1"/>
</dbReference>
<name>A0A0G0K6N3_9BACT</name>
<dbReference type="PROSITE" id="PS51462">
    <property type="entry name" value="NUDIX"/>
    <property type="match status" value="1"/>
</dbReference>
<dbReference type="EMBL" id="LBTI01000058">
    <property type="protein sequence ID" value="KKQ36291.1"/>
    <property type="molecule type" value="Genomic_DNA"/>
</dbReference>
<evidence type="ECO:0000313" key="5">
    <source>
        <dbReference type="EMBL" id="KKQ36291.1"/>
    </source>
</evidence>
<feature type="domain" description="Nudix hydrolase" evidence="4">
    <location>
        <begin position="11"/>
        <end position="140"/>
    </location>
</feature>
<protein>
    <submittedName>
        <fullName evidence="5">NUDIX hydrolase</fullName>
    </submittedName>
</protein>
<dbReference type="STRING" id="1618545.US53_C0058G0003"/>
<dbReference type="PROSITE" id="PS00893">
    <property type="entry name" value="NUDIX_BOX"/>
    <property type="match status" value="1"/>
</dbReference>
<dbReference type="InterPro" id="IPR000086">
    <property type="entry name" value="NUDIX_hydrolase_dom"/>
</dbReference>
<dbReference type="SUPFAM" id="SSF55811">
    <property type="entry name" value="Nudix"/>
    <property type="match status" value="1"/>
</dbReference>
<accession>A0A0G0K6N3</accession>
<evidence type="ECO:0000259" key="4">
    <source>
        <dbReference type="PROSITE" id="PS51462"/>
    </source>
</evidence>
<dbReference type="InterPro" id="IPR020084">
    <property type="entry name" value="NUDIX_hydrolase_CS"/>
</dbReference>
<dbReference type="PANTHER" id="PTHR43046:SF12">
    <property type="entry name" value="GDP-MANNOSE MANNOSYL HYDROLASE"/>
    <property type="match status" value="1"/>
</dbReference>
<dbReference type="GO" id="GO:0016787">
    <property type="term" value="F:hydrolase activity"/>
    <property type="evidence" value="ECO:0007669"/>
    <property type="project" value="UniProtKB-KW"/>
</dbReference>
<keyword evidence="2 5" id="KW-0378">Hydrolase</keyword>
<reference evidence="5 6" key="1">
    <citation type="journal article" date="2015" name="Nature">
        <title>rRNA introns, odd ribosomes, and small enigmatic genomes across a large radiation of phyla.</title>
        <authorList>
            <person name="Brown C.T."/>
            <person name="Hug L.A."/>
            <person name="Thomas B.C."/>
            <person name="Sharon I."/>
            <person name="Castelle C.J."/>
            <person name="Singh A."/>
            <person name="Wilkins M.J."/>
            <person name="Williams K.H."/>
            <person name="Banfield J.F."/>
        </authorList>
    </citation>
    <scope>NUCLEOTIDE SEQUENCE [LARGE SCALE GENOMIC DNA]</scope>
</reference>
<comment type="cofactor">
    <cofactor evidence="1">
        <name>Mg(2+)</name>
        <dbReference type="ChEBI" id="CHEBI:18420"/>
    </cofactor>
</comment>
<sequence length="168" mass="19429">MTHLDLYKNYKTVLSVNALIFSKGKLLLLKRSANKKVDPNMYAGIGGKVEPHEDFYTALRREIKEETGLTKFKSVRLFSVTQHPFPPSDCEWVNLYFMITIEKQVVVPKSEDGDFFWIDPKKTKKLPMPTDLKKYMQILAKDPNAFILGYFDHNEDGKIINEKLNILG</sequence>
<proteinExistence type="predicted"/>
<dbReference type="Proteomes" id="UP000034591">
    <property type="component" value="Unassembled WGS sequence"/>
</dbReference>
<organism evidence="5 6">
    <name type="scientific">Candidatus Woesebacteria bacterium GW2011_GWA1_37_7</name>
    <dbReference type="NCBI Taxonomy" id="1618545"/>
    <lineage>
        <taxon>Bacteria</taxon>
        <taxon>Candidatus Woeseibacteriota</taxon>
    </lineage>
</organism>
<evidence type="ECO:0000313" key="6">
    <source>
        <dbReference type="Proteomes" id="UP000034591"/>
    </source>
</evidence>
<dbReference type="PANTHER" id="PTHR43046">
    <property type="entry name" value="GDP-MANNOSE MANNOSYL HYDROLASE"/>
    <property type="match status" value="1"/>
</dbReference>
<comment type="caution">
    <text evidence="5">The sequence shown here is derived from an EMBL/GenBank/DDBJ whole genome shotgun (WGS) entry which is preliminary data.</text>
</comment>
<dbReference type="InterPro" id="IPR015797">
    <property type="entry name" value="NUDIX_hydrolase-like_dom_sf"/>
</dbReference>